<evidence type="ECO:0000256" key="1">
    <source>
        <dbReference type="SAM" id="MobiDB-lite"/>
    </source>
</evidence>
<evidence type="ECO:0000313" key="3">
    <source>
        <dbReference type="Proteomes" id="UP000268093"/>
    </source>
</evidence>
<feature type="non-terminal residue" evidence="2">
    <location>
        <position position="21"/>
    </location>
</feature>
<dbReference type="EMBL" id="RBNI01003591">
    <property type="protein sequence ID" value="RUP48216.1"/>
    <property type="molecule type" value="Genomic_DNA"/>
</dbReference>
<dbReference type="Proteomes" id="UP000268093">
    <property type="component" value="Unassembled WGS sequence"/>
</dbReference>
<organism evidence="2 3">
    <name type="scientific">Jimgerdemannia flammicorona</name>
    <dbReference type="NCBI Taxonomy" id="994334"/>
    <lineage>
        <taxon>Eukaryota</taxon>
        <taxon>Fungi</taxon>
        <taxon>Fungi incertae sedis</taxon>
        <taxon>Mucoromycota</taxon>
        <taxon>Mucoromycotina</taxon>
        <taxon>Endogonomycetes</taxon>
        <taxon>Endogonales</taxon>
        <taxon>Endogonaceae</taxon>
        <taxon>Jimgerdemannia</taxon>
    </lineage>
</organism>
<name>A0A433DBL3_9FUNG</name>
<proteinExistence type="predicted"/>
<gene>
    <name evidence="2" type="ORF">BC936DRAFT_144834</name>
</gene>
<feature type="region of interest" description="Disordered" evidence="1">
    <location>
        <begin position="1"/>
        <end position="21"/>
    </location>
</feature>
<reference evidence="2 3" key="1">
    <citation type="journal article" date="2018" name="New Phytol.">
        <title>Phylogenomics of Endogonaceae and evolution of mycorrhizas within Mucoromycota.</title>
        <authorList>
            <person name="Chang Y."/>
            <person name="Desiro A."/>
            <person name="Na H."/>
            <person name="Sandor L."/>
            <person name="Lipzen A."/>
            <person name="Clum A."/>
            <person name="Barry K."/>
            <person name="Grigoriev I.V."/>
            <person name="Martin F.M."/>
            <person name="Stajich J.E."/>
            <person name="Smith M.E."/>
            <person name="Bonito G."/>
            <person name="Spatafora J.W."/>
        </authorList>
    </citation>
    <scope>NUCLEOTIDE SEQUENCE [LARGE SCALE GENOMIC DNA]</scope>
    <source>
        <strain evidence="2 3">GMNB39</strain>
    </source>
</reference>
<feature type="compositionally biased region" description="Basic and acidic residues" evidence="1">
    <location>
        <begin position="7"/>
        <end position="21"/>
    </location>
</feature>
<protein>
    <submittedName>
        <fullName evidence="2">Uncharacterized protein</fullName>
    </submittedName>
</protein>
<accession>A0A433DBL3</accession>
<dbReference type="AlphaFoldDB" id="A0A433DBL3"/>
<comment type="caution">
    <text evidence="2">The sequence shown here is derived from an EMBL/GenBank/DDBJ whole genome shotgun (WGS) entry which is preliminary data.</text>
</comment>
<keyword evidence="3" id="KW-1185">Reference proteome</keyword>
<sequence>MRQTMTRLREDEVRMKGGQEA</sequence>
<evidence type="ECO:0000313" key="2">
    <source>
        <dbReference type="EMBL" id="RUP48216.1"/>
    </source>
</evidence>